<feature type="region of interest" description="Disordered" evidence="1">
    <location>
        <begin position="1"/>
        <end position="46"/>
    </location>
</feature>
<gene>
    <name evidence="3" type="ORF">CTAYLR_008881</name>
</gene>
<dbReference type="InterPro" id="IPR000467">
    <property type="entry name" value="G_patch_dom"/>
</dbReference>
<dbReference type="EMBL" id="JAQMWT010000588">
    <property type="protein sequence ID" value="KAJ8599107.1"/>
    <property type="molecule type" value="Genomic_DNA"/>
</dbReference>
<proteinExistence type="predicted"/>
<evidence type="ECO:0000313" key="3">
    <source>
        <dbReference type="EMBL" id="KAJ8599107.1"/>
    </source>
</evidence>
<feature type="domain" description="G-patch" evidence="2">
    <location>
        <begin position="95"/>
        <end position="142"/>
    </location>
</feature>
<dbReference type="Proteomes" id="UP001230188">
    <property type="component" value="Unassembled WGS sequence"/>
</dbReference>
<keyword evidence="4" id="KW-1185">Reference proteome</keyword>
<evidence type="ECO:0000256" key="1">
    <source>
        <dbReference type="SAM" id="MobiDB-lite"/>
    </source>
</evidence>
<comment type="caution">
    <text evidence="3">The sequence shown here is derived from an EMBL/GenBank/DDBJ whole genome shotgun (WGS) entry which is preliminary data.</text>
</comment>
<protein>
    <recommendedName>
        <fullName evidence="2">G-patch domain-containing protein</fullName>
    </recommendedName>
</protein>
<dbReference type="InterPro" id="IPR039249">
    <property type="entry name" value="GPATCH11"/>
</dbReference>
<sequence>MRKRPHAVFSVAQREDTTSSSSFKPRKLYIPGDDDDDDDDAKHAPKEAEDYLALDVAALEGERKRRFGERPPPGDDRVLSSAERMRTALERPLGAENKGFQMLKAMGYEEGQGVGKRRGIPTPIDADLLAPRQRAGIGVLEAKHRAHAAISAAKAQAARAQGQTFRVATRSAAVERAAARAARRARHAVCDLDERAGISPHDLWPRNYATAKHITQAFVDAQDEVYARTLPTATDDPPETDGGFDSEPPLVQLRAALAYLRDVHCYCLSLGARLDDDSGAGPHLSIDDDMRTLLDDAAE</sequence>
<name>A0AAD7U868_9STRA</name>
<dbReference type="PANTHER" id="PTHR21032:SF0">
    <property type="entry name" value="G PATCH DOMAIN-CONTAINING PROTEIN 11"/>
    <property type="match status" value="1"/>
</dbReference>
<reference evidence="3" key="1">
    <citation type="submission" date="2023-01" db="EMBL/GenBank/DDBJ databases">
        <title>Metagenome sequencing of chrysophaentin producing Chrysophaeum taylorii.</title>
        <authorList>
            <person name="Davison J."/>
            <person name="Bewley C."/>
        </authorList>
    </citation>
    <scope>NUCLEOTIDE SEQUENCE</scope>
    <source>
        <strain evidence="3">NIES-1699</strain>
    </source>
</reference>
<dbReference type="SMART" id="SM00443">
    <property type="entry name" value="G_patch"/>
    <property type="match status" value="1"/>
</dbReference>
<dbReference type="PROSITE" id="PS50174">
    <property type="entry name" value="G_PATCH"/>
    <property type="match status" value="1"/>
</dbReference>
<dbReference type="Pfam" id="PF01585">
    <property type="entry name" value="G-patch"/>
    <property type="match status" value="1"/>
</dbReference>
<dbReference type="GO" id="GO:0003676">
    <property type="term" value="F:nucleic acid binding"/>
    <property type="evidence" value="ECO:0007669"/>
    <property type="project" value="InterPro"/>
</dbReference>
<accession>A0AAD7U868</accession>
<evidence type="ECO:0000313" key="4">
    <source>
        <dbReference type="Proteomes" id="UP001230188"/>
    </source>
</evidence>
<dbReference type="GO" id="GO:0000776">
    <property type="term" value="C:kinetochore"/>
    <property type="evidence" value="ECO:0007669"/>
    <property type="project" value="TreeGrafter"/>
</dbReference>
<dbReference type="PANTHER" id="PTHR21032">
    <property type="entry name" value="G PATCH DOMAIN-CONTAINING PROTEIN 11"/>
    <property type="match status" value="1"/>
</dbReference>
<dbReference type="AlphaFoldDB" id="A0AAD7U868"/>
<organism evidence="3 4">
    <name type="scientific">Chrysophaeum taylorii</name>
    <dbReference type="NCBI Taxonomy" id="2483200"/>
    <lineage>
        <taxon>Eukaryota</taxon>
        <taxon>Sar</taxon>
        <taxon>Stramenopiles</taxon>
        <taxon>Ochrophyta</taxon>
        <taxon>Pelagophyceae</taxon>
        <taxon>Pelagomonadales</taxon>
        <taxon>Pelagomonadaceae</taxon>
        <taxon>Chrysophaeum</taxon>
    </lineage>
</organism>
<evidence type="ECO:0000259" key="2">
    <source>
        <dbReference type="PROSITE" id="PS50174"/>
    </source>
</evidence>